<evidence type="ECO:0000313" key="3">
    <source>
        <dbReference type="EMBL" id="EMA38162.1"/>
    </source>
</evidence>
<comment type="caution">
    <text evidence="3">The sequence shown here is derived from an EMBL/GenBank/DDBJ whole genome shotgun (WGS) entry which is preliminary data.</text>
</comment>
<dbReference type="OrthoDB" id="199819at2157"/>
<dbReference type="AlphaFoldDB" id="M0LX55"/>
<organism evidence="3 4">
    <name type="scientific">Halococcus hamelinensis 100A6</name>
    <dbReference type="NCBI Taxonomy" id="1132509"/>
    <lineage>
        <taxon>Archaea</taxon>
        <taxon>Methanobacteriati</taxon>
        <taxon>Methanobacteriota</taxon>
        <taxon>Stenosarchaea group</taxon>
        <taxon>Halobacteria</taxon>
        <taxon>Halobacteriales</taxon>
        <taxon>Halococcaceae</taxon>
        <taxon>Halococcus</taxon>
    </lineage>
</organism>
<dbReference type="PANTHER" id="PTHR33393:SF13">
    <property type="entry name" value="PGA BIOSYNTHESIS PROTEIN CAPA"/>
    <property type="match status" value="1"/>
</dbReference>
<gene>
    <name evidence="3" type="ORF">C447_10555</name>
</gene>
<evidence type="ECO:0000256" key="1">
    <source>
        <dbReference type="ARBA" id="ARBA00005662"/>
    </source>
</evidence>
<proteinExistence type="inferred from homology"/>
<dbReference type="Proteomes" id="UP000011566">
    <property type="component" value="Unassembled WGS sequence"/>
</dbReference>
<dbReference type="SUPFAM" id="SSF56300">
    <property type="entry name" value="Metallo-dependent phosphatases"/>
    <property type="match status" value="1"/>
</dbReference>
<evidence type="ECO:0000313" key="4">
    <source>
        <dbReference type="Proteomes" id="UP000011566"/>
    </source>
</evidence>
<protein>
    <submittedName>
        <fullName evidence="3">Capsule synthesis protein CapA</fullName>
    </submittedName>
</protein>
<evidence type="ECO:0000259" key="2">
    <source>
        <dbReference type="SMART" id="SM00854"/>
    </source>
</evidence>
<feature type="domain" description="Capsule synthesis protein CapA" evidence="2">
    <location>
        <begin position="10"/>
        <end position="336"/>
    </location>
</feature>
<dbReference type="PATRIC" id="fig|1132509.6.peg.2382"/>
<dbReference type="PANTHER" id="PTHR33393">
    <property type="entry name" value="POLYGLUTAMINE SYNTHESIS ACCESSORY PROTEIN RV0574C-RELATED"/>
    <property type="match status" value="1"/>
</dbReference>
<dbReference type="EMBL" id="AOMB01000031">
    <property type="protein sequence ID" value="EMA38162.1"/>
    <property type="molecule type" value="Genomic_DNA"/>
</dbReference>
<dbReference type="RefSeq" id="WP_007693659.1">
    <property type="nucleotide sequence ID" value="NZ_AJRK01000409.1"/>
</dbReference>
<dbReference type="Pfam" id="PF09587">
    <property type="entry name" value="PGA_cap"/>
    <property type="match status" value="1"/>
</dbReference>
<sequence>MSGSERSTFSIALGGDAILVQRWSALERPGLERLVEPIRDADAAVVNLETLLHDFEAPPSAASGGTYMRAPPWVADELVWAGFDLFSAATNHTGDYGVGGVQTTMRALDERGIASAGLGENLALARAPAYRDTAAGRIGLVSACSTMTPGSAAGEQRPDVGGRPGLNPLRLETTFGVSPEQFDRVKALSAHLGLDAVKESLRRFNPEAYFSNENDSTFSFFNPGGAHVGTSLTFAVSDDPGVCQTPQARDRDANLNQIRRAARQSDWVVASLHSHEGENGAVNDASVPAFVERYARSCIDAGADVFVTHGSHVLGPIEVYDGRPIFYGLGNLVFQSELVERLPAEIYHRYGLDHSALPPDVYDARTLDEDGEFVGALGNRAYYESVVPRCRFEDGTLDGIELYPISLQLDSSPPERGLPVRATGTVGTRILERLQELSTKYDTTIETDGNVGEIRAEE</sequence>
<accession>M0LX55</accession>
<dbReference type="eggNOG" id="arCOG07503">
    <property type="taxonomic scope" value="Archaea"/>
</dbReference>
<dbReference type="SMART" id="SM00854">
    <property type="entry name" value="PGA_cap"/>
    <property type="match status" value="1"/>
</dbReference>
<keyword evidence="4" id="KW-1185">Reference proteome</keyword>
<comment type="similarity">
    <text evidence="1">Belongs to the CapA family.</text>
</comment>
<dbReference type="InterPro" id="IPR052169">
    <property type="entry name" value="CW_Biosynth-Accessory"/>
</dbReference>
<reference evidence="3 4" key="1">
    <citation type="journal article" date="2014" name="PLoS Genet.">
        <title>Phylogenetically driven sequencing of extremely halophilic archaea reveals strategies for static and dynamic osmo-response.</title>
        <authorList>
            <person name="Becker E.A."/>
            <person name="Seitzer P.M."/>
            <person name="Tritt A."/>
            <person name="Larsen D."/>
            <person name="Krusor M."/>
            <person name="Yao A.I."/>
            <person name="Wu D."/>
            <person name="Madern D."/>
            <person name="Eisen J.A."/>
            <person name="Darling A.E."/>
            <person name="Facciotti M.T."/>
        </authorList>
    </citation>
    <scope>NUCLEOTIDE SEQUENCE [LARGE SCALE GENOMIC DNA]</scope>
    <source>
        <strain evidence="3 4">100A6</strain>
    </source>
</reference>
<dbReference type="InterPro" id="IPR019079">
    <property type="entry name" value="Capsule_synth_CapA"/>
</dbReference>
<dbReference type="InterPro" id="IPR029052">
    <property type="entry name" value="Metallo-depent_PP-like"/>
</dbReference>
<name>M0LX55_9EURY</name>
<dbReference type="CDD" id="cd07381">
    <property type="entry name" value="MPP_CapA"/>
    <property type="match status" value="1"/>
</dbReference>